<keyword evidence="3" id="KW-1185">Reference proteome</keyword>
<dbReference type="EMBL" id="JBHUKU010000021">
    <property type="protein sequence ID" value="MFD2463560.1"/>
    <property type="molecule type" value="Genomic_DNA"/>
</dbReference>
<reference evidence="3" key="1">
    <citation type="journal article" date="2019" name="Int. J. Syst. Evol. Microbiol.">
        <title>The Global Catalogue of Microorganisms (GCM) 10K type strain sequencing project: providing services to taxonomists for standard genome sequencing and annotation.</title>
        <authorList>
            <consortium name="The Broad Institute Genomics Platform"/>
            <consortium name="The Broad Institute Genome Sequencing Center for Infectious Disease"/>
            <person name="Wu L."/>
            <person name="Ma J."/>
        </authorList>
    </citation>
    <scope>NUCLEOTIDE SEQUENCE [LARGE SCALE GENOMIC DNA]</scope>
    <source>
        <strain evidence="3">CGMCC 4.7643</strain>
    </source>
</reference>
<evidence type="ECO:0000313" key="2">
    <source>
        <dbReference type="EMBL" id="MFD2463560.1"/>
    </source>
</evidence>
<dbReference type="InterPro" id="IPR002052">
    <property type="entry name" value="DNA_methylase_N6_adenine_CS"/>
</dbReference>
<dbReference type="PANTHER" id="PTHR18895">
    <property type="entry name" value="HEMK METHYLTRANSFERASE"/>
    <property type="match status" value="1"/>
</dbReference>
<dbReference type="PROSITE" id="PS00092">
    <property type="entry name" value="N6_MTASE"/>
    <property type="match status" value="1"/>
</dbReference>
<evidence type="ECO:0000259" key="1">
    <source>
        <dbReference type="Pfam" id="PF05175"/>
    </source>
</evidence>
<keyword evidence="2" id="KW-0489">Methyltransferase</keyword>
<keyword evidence="2" id="KW-0808">Transferase</keyword>
<comment type="caution">
    <text evidence="2">The sequence shown here is derived from an EMBL/GenBank/DDBJ whole genome shotgun (WGS) entry which is preliminary data.</text>
</comment>
<dbReference type="PANTHER" id="PTHR18895:SF74">
    <property type="entry name" value="MTRF1L RELEASE FACTOR GLUTAMINE METHYLTRANSFERASE"/>
    <property type="match status" value="1"/>
</dbReference>
<dbReference type="Proteomes" id="UP001597419">
    <property type="component" value="Unassembled WGS sequence"/>
</dbReference>
<dbReference type="InterPro" id="IPR029063">
    <property type="entry name" value="SAM-dependent_MTases_sf"/>
</dbReference>
<dbReference type="Pfam" id="PF05175">
    <property type="entry name" value="MTS"/>
    <property type="match status" value="1"/>
</dbReference>
<name>A0ABW5GRP7_9PSEU</name>
<dbReference type="CDD" id="cd02440">
    <property type="entry name" value="AdoMet_MTases"/>
    <property type="match status" value="1"/>
</dbReference>
<dbReference type="GO" id="GO:0008168">
    <property type="term" value="F:methyltransferase activity"/>
    <property type="evidence" value="ECO:0007669"/>
    <property type="project" value="UniProtKB-KW"/>
</dbReference>
<dbReference type="InterPro" id="IPR050320">
    <property type="entry name" value="N5-glutamine_MTase"/>
</dbReference>
<proteinExistence type="predicted"/>
<organism evidence="2 3">
    <name type="scientific">Amycolatopsis samaneae</name>
    <dbReference type="NCBI Taxonomy" id="664691"/>
    <lineage>
        <taxon>Bacteria</taxon>
        <taxon>Bacillati</taxon>
        <taxon>Actinomycetota</taxon>
        <taxon>Actinomycetes</taxon>
        <taxon>Pseudonocardiales</taxon>
        <taxon>Pseudonocardiaceae</taxon>
        <taxon>Amycolatopsis</taxon>
    </lineage>
</organism>
<dbReference type="GO" id="GO:0032259">
    <property type="term" value="P:methylation"/>
    <property type="evidence" value="ECO:0007669"/>
    <property type="project" value="UniProtKB-KW"/>
</dbReference>
<feature type="domain" description="Methyltransferase small" evidence="1">
    <location>
        <begin position="61"/>
        <end position="179"/>
    </location>
</feature>
<protein>
    <submittedName>
        <fullName evidence="2">Methyltransferase</fullName>
    </submittedName>
</protein>
<evidence type="ECO:0000313" key="3">
    <source>
        <dbReference type="Proteomes" id="UP001597419"/>
    </source>
</evidence>
<dbReference type="InterPro" id="IPR007848">
    <property type="entry name" value="Small_mtfrase_dom"/>
</dbReference>
<dbReference type="Gene3D" id="3.40.50.150">
    <property type="entry name" value="Vaccinia Virus protein VP39"/>
    <property type="match status" value="1"/>
</dbReference>
<accession>A0ABW5GRP7</accession>
<sequence length="223" mass="24216">MSEERATKIWELHQSLVSRGSAGAECEQTFSFLGLTITVPPQVLAIGPVSYLLGEAVLAETGSGDRVLDMGTGNGVNGVLAATKGAEVLAVDINPHALEAARGNADRNGVGDRFEVRHSDIFSAVDGAFDLIIFNPPFRWFAAGNVYESATTDENYAALTRFFRQARKHLTGTGRVLIFFGTGGDLDYLHQLADEEGFRRETVSQHSRMIAGMQVDFVTYRLS</sequence>
<dbReference type="SUPFAM" id="SSF53335">
    <property type="entry name" value="S-adenosyl-L-methionine-dependent methyltransferases"/>
    <property type="match status" value="1"/>
</dbReference>
<gene>
    <name evidence="2" type="ORF">ACFSYJ_33445</name>
</gene>
<dbReference type="RefSeq" id="WP_345400548.1">
    <property type="nucleotide sequence ID" value="NZ_BAABHG010000011.1"/>
</dbReference>